<dbReference type="EMBL" id="AONC01000062">
    <property type="protein sequence ID" value="EXJ13643.1"/>
    <property type="molecule type" value="Genomic_DNA"/>
</dbReference>
<sequence>MSWITLALLCAFSLASADAATNAWLQGFSALELLVVRFCVPALLLSPLLPDMPPIGEIPLAFWGWIGLLIPLELIAMLVYMAAIRDHPLSQTLPYLAFSPVFVMGMVSGVVVIPLLR</sequence>
<evidence type="ECO:0000256" key="2">
    <source>
        <dbReference type="SAM" id="SignalP"/>
    </source>
</evidence>
<dbReference type="AlphaFoldDB" id="W9V2B9"/>
<feature type="transmembrane region" description="Helical" evidence="1">
    <location>
        <begin position="61"/>
        <end position="83"/>
    </location>
</feature>
<dbReference type="RefSeq" id="WP_332307779.1">
    <property type="nucleotide sequence ID" value="NZ_AONC01000062.1"/>
</dbReference>
<keyword evidence="1" id="KW-0812">Transmembrane</keyword>
<dbReference type="eggNOG" id="COG0697">
    <property type="taxonomic scope" value="Bacteria"/>
</dbReference>
<keyword evidence="1" id="KW-1133">Transmembrane helix</keyword>
<dbReference type="Proteomes" id="UP000019460">
    <property type="component" value="Unassembled WGS sequence"/>
</dbReference>
<reference evidence="3 4" key="1">
    <citation type="submission" date="2012-11" db="EMBL/GenBank/DDBJ databases">
        <title>Genome assembly of Thiorhodococcus sp. AK35.</title>
        <authorList>
            <person name="Nupur N."/>
            <person name="Khatri I."/>
            <person name="Subramanian S."/>
            <person name="Pinnaka A."/>
        </authorList>
    </citation>
    <scope>NUCLEOTIDE SEQUENCE [LARGE SCALE GENOMIC DNA]</scope>
    <source>
        <strain evidence="3 4">AK35</strain>
    </source>
</reference>
<accession>W9V2B9</accession>
<dbReference type="STRING" id="1249627.D779_3535"/>
<protein>
    <submittedName>
        <fullName evidence="3">Uncharacterized protein</fullName>
    </submittedName>
</protein>
<feature type="chain" id="PRO_5004930126" evidence="2">
    <location>
        <begin position="20"/>
        <end position="117"/>
    </location>
</feature>
<feature type="transmembrane region" description="Helical" evidence="1">
    <location>
        <begin position="29"/>
        <end position="49"/>
    </location>
</feature>
<gene>
    <name evidence="3" type="ORF">D779_3535</name>
</gene>
<evidence type="ECO:0000313" key="4">
    <source>
        <dbReference type="Proteomes" id="UP000019460"/>
    </source>
</evidence>
<name>W9V2B9_9GAMM</name>
<keyword evidence="4" id="KW-1185">Reference proteome</keyword>
<feature type="signal peptide" evidence="2">
    <location>
        <begin position="1"/>
        <end position="19"/>
    </location>
</feature>
<keyword evidence="1" id="KW-0472">Membrane</keyword>
<evidence type="ECO:0000256" key="1">
    <source>
        <dbReference type="SAM" id="Phobius"/>
    </source>
</evidence>
<proteinExistence type="predicted"/>
<evidence type="ECO:0000313" key="3">
    <source>
        <dbReference type="EMBL" id="EXJ13643.1"/>
    </source>
</evidence>
<feature type="transmembrane region" description="Helical" evidence="1">
    <location>
        <begin position="95"/>
        <end position="116"/>
    </location>
</feature>
<keyword evidence="2" id="KW-0732">Signal</keyword>
<organism evidence="3 4">
    <name type="scientific">Imhoffiella purpurea</name>
    <dbReference type="NCBI Taxonomy" id="1249627"/>
    <lineage>
        <taxon>Bacteria</taxon>
        <taxon>Pseudomonadati</taxon>
        <taxon>Pseudomonadota</taxon>
        <taxon>Gammaproteobacteria</taxon>
        <taxon>Chromatiales</taxon>
        <taxon>Chromatiaceae</taxon>
        <taxon>Imhoffiella</taxon>
    </lineage>
</organism>
<comment type="caution">
    <text evidence="3">The sequence shown here is derived from an EMBL/GenBank/DDBJ whole genome shotgun (WGS) entry which is preliminary data.</text>
</comment>